<organism evidence="1 2">
    <name type="scientific">Gordonia jinhuaensis</name>
    <dbReference type="NCBI Taxonomy" id="1517702"/>
    <lineage>
        <taxon>Bacteria</taxon>
        <taxon>Bacillati</taxon>
        <taxon>Actinomycetota</taxon>
        <taxon>Actinomycetes</taxon>
        <taxon>Mycobacteriales</taxon>
        <taxon>Gordoniaceae</taxon>
        <taxon>Gordonia</taxon>
    </lineage>
</organism>
<protein>
    <submittedName>
        <fullName evidence="1">Uncharacterized protein</fullName>
    </submittedName>
</protein>
<proteinExistence type="predicted"/>
<comment type="caution">
    <text evidence="1">The sequence shown here is derived from an EMBL/GenBank/DDBJ whole genome shotgun (WGS) entry which is preliminary data.</text>
</comment>
<sequence length="88" mass="9667">MCTSDAKLQRVRLKSYPARITSSSSPEPVTLKFVTGCNSGVWESIPDLEKKVESMSIKFGPVVDMGRARCRGRQQYGYDGHGVDPDSA</sequence>
<dbReference type="Proteomes" id="UP000621454">
    <property type="component" value="Unassembled WGS sequence"/>
</dbReference>
<dbReference type="AlphaFoldDB" id="A0A916T8Y3"/>
<evidence type="ECO:0000313" key="2">
    <source>
        <dbReference type="Proteomes" id="UP000621454"/>
    </source>
</evidence>
<reference evidence="1" key="1">
    <citation type="journal article" date="2014" name="Int. J. Syst. Evol. Microbiol.">
        <title>Complete genome sequence of Corynebacterium casei LMG S-19264T (=DSM 44701T), isolated from a smear-ripened cheese.</title>
        <authorList>
            <consortium name="US DOE Joint Genome Institute (JGI-PGF)"/>
            <person name="Walter F."/>
            <person name="Albersmeier A."/>
            <person name="Kalinowski J."/>
            <person name="Ruckert C."/>
        </authorList>
    </citation>
    <scope>NUCLEOTIDE SEQUENCE</scope>
    <source>
        <strain evidence="1">CGMCC 1.12827</strain>
    </source>
</reference>
<gene>
    <name evidence="1" type="ORF">GCM10011489_25210</name>
</gene>
<reference evidence="1" key="2">
    <citation type="submission" date="2020-09" db="EMBL/GenBank/DDBJ databases">
        <authorList>
            <person name="Sun Q."/>
            <person name="Zhou Y."/>
        </authorList>
    </citation>
    <scope>NUCLEOTIDE SEQUENCE</scope>
    <source>
        <strain evidence="1">CGMCC 1.12827</strain>
    </source>
</reference>
<evidence type="ECO:0000313" key="1">
    <source>
        <dbReference type="EMBL" id="GGB36196.1"/>
    </source>
</evidence>
<keyword evidence="2" id="KW-1185">Reference proteome</keyword>
<dbReference type="EMBL" id="BMGC01000018">
    <property type="protein sequence ID" value="GGB36196.1"/>
    <property type="molecule type" value="Genomic_DNA"/>
</dbReference>
<accession>A0A916T8Y3</accession>
<name>A0A916T8Y3_9ACTN</name>